<dbReference type="EMBL" id="RCML01001121">
    <property type="protein sequence ID" value="KAG2965303.1"/>
    <property type="molecule type" value="Genomic_DNA"/>
</dbReference>
<dbReference type="Proteomes" id="UP000774804">
    <property type="component" value="Unassembled WGS sequence"/>
</dbReference>
<comment type="caution">
    <text evidence="3">The sequence shown here is derived from an EMBL/GenBank/DDBJ whole genome shotgun (WGS) entry which is preliminary data.</text>
</comment>
<evidence type="ECO:0000313" key="1">
    <source>
        <dbReference type="EMBL" id="KAG2836337.1"/>
    </source>
</evidence>
<organism evidence="3 5">
    <name type="scientific">Phytophthora cactorum</name>
    <dbReference type="NCBI Taxonomy" id="29920"/>
    <lineage>
        <taxon>Eukaryota</taxon>
        <taxon>Sar</taxon>
        <taxon>Stramenopiles</taxon>
        <taxon>Oomycota</taxon>
        <taxon>Peronosporomycetes</taxon>
        <taxon>Peronosporales</taxon>
        <taxon>Peronosporaceae</taxon>
        <taxon>Phytophthora</taxon>
    </lineage>
</organism>
<dbReference type="AlphaFoldDB" id="A0A8T1BFM8"/>
<evidence type="ECO:0000313" key="2">
    <source>
        <dbReference type="EMBL" id="KAG2889759.1"/>
    </source>
</evidence>
<dbReference type="EMBL" id="RCMK01001138">
    <property type="protein sequence ID" value="KAG2900967.1"/>
    <property type="molecule type" value="Genomic_DNA"/>
</dbReference>
<dbReference type="EMBL" id="RCMI01001145">
    <property type="protein sequence ID" value="KAG2889759.1"/>
    <property type="molecule type" value="Genomic_DNA"/>
</dbReference>
<dbReference type="Proteomes" id="UP000735874">
    <property type="component" value="Unassembled WGS sequence"/>
</dbReference>
<dbReference type="Proteomes" id="UP000697107">
    <property type="component" value="Unassembled WGS sequence"/>
</dbReference>
<evidence type="ECO:0000313" key="3">
    <source>
        <dbReference type="EMBL" id="KAG2900967.1"/>
    </source>
</evidence>
<protein>
    <submittedName>
        <fullName evidence="3">Uncharacterized protein</fullName>
    </submittedName>
</protein>
<proteinExistence type="predicted"/>
<reference evidence="3" key="1">
    <citation type="submission" date="2018-10" db="EMBL/GenBank/DDBJ databases">
        <title>Effector identification in a new, highly contiguous assembly of the strawberry crown rot pathogen Phytophthora cactorum.</title>
        <authorList>
            <person name="Armitage A.D."/>
            <person name="Nellist C.F."/>
            <person name="Bates H."/>
            <person name="Vickerstaff R.J."/>
            <person name="Harrison R.J."/>
        </authorList>
    </citation>
    <scope>NUCLEOTIDE SEQUENCE</scope>
    <source>
        <strain evidence="1">15-7</strain>
        <strain evidence="2">4032</strain>
        <strain evidence="3">4040</strain>
        <strain evidence="4">P415</strain>
    </source>
</reference>
<accession>A0A8T1BFM8</accession>
<evidence type="ECO:0000313" key="4">
    <source>
        <dbReference type="EMBL" id="KAG2965303.1"/>
    </source>
</evidence>
<evidence type="ECO:0000313" key="5">
    <source>
        <dbReference type="Proteomes" id="UP000736787"/>
    </source>
</evidence>
<dbReference type="EMBL" id="RCMG01001099">
    <property type="protein sequence ID" value="KAG2836337.1"/>
    <property type="molecule type" value="Genomic_DNA"/>
</dbReference>
<dbReference type="Proteomes" id="UP000736787">
    <property type="component" value="Unassembled WGS sequence"/>
</dbReference>
<name>A0A8T1BFM8_9STRA</name>
<sequence length="95" mass="10753">MASAVDAMIDMVPSPYDNSQEHSVVEVRREEDTITEWDQNGDMIAAAFPSLFMRGSRKIPCLLQLSSINFKGIQLYVGRLESALRVRWYSRNSVG</sequence>
<gene>
    <name evidence="1" type="ORF">PC113_g20045</name>
    <name evidence="2" type="ORF">PC115_g19661</name>
    <name evidence="3" type="ORF">PC117_g21843</name>
    <name evidence="4" type="ORF">PC118_g19832</name>
</gene>